<keyword evidence="4" id="KW-0479">Metal-binding</keyword>
<dbReference type="InterPro" id="IPR054425">
    <property type="entry name" value="Cdc6_ORC1-like_ATPase_lid"/>
</dbReference>
<comment type="function">
    <text evidence="10">Component of the origin recognition complex (ORC) that binds origins of replication. DNA-binding is ATP-dependent, however specific DNA sequences that define origins of replication have not been identified so far. ORC is required to assemble the pre-replication complex necessary to initiate DNA replication.</text>
</comment>
<reference evidence="13" key="1">
    <citation type="submission" date="2022-07" db="EMBL/GenBank/DDBJ databases">
        <title>Phylogenomic reconstructions and comparative analyses of Kickxellomycotina fungi.</title>
        <authorList>
            <person name="Reynolds N.K."/>
            <person name="Stajich J.E."/>
            <person name="Barry K."/>
            <person name="Grigoriev I.V."/>
            <person name="Crous P."/>
            <person name="Smith M.E."/>
        </authorList>
    </citation>
    <scope>NUCLEOTIDE SEQUENCE</scope>
    <source>
        <strain evidence="13">NBRC 100468</strain>
    </source>
</reference>
<evidence type="ECO:0000256" key="10">
    <source>
        <dbReference type="RuleBase" id="RU365058"/>
    </source>
</evidence>
<evidence type="ECO:0000256" key="8">
    <source>
        <dbReference type="ARBA" id="ARBA00023125"/>
    </source>
</evidence>
<feature type="compositionally biased region" description="Polar residues" evidence="11">
    <location>
        <begin position="32"/>
        <end position="41"/>
    </location>
</feature>
<dbReference type="GO" id="GO:0033314">
    <property type="term" value="P:mitotic DNA replication checkpoint signaling"/>
    <property type="evidence" value="ECO:0007669"/>
    <property type="project" value="TreeGrafter"/>
</dbReference>
<evidence type="ECO:0000256" key="9">
    <source>
        <dbReference type="ARBA" id="ARBA00023242"/>
    </source>
</evidence>
<dbReference type="Gene3D" id="1.10.8.60">
    <property type="match status" value="1"/>
</dbReference>
<dbReference type="SMART" id="SM01074">
    <property type="entry name" value="Cdc6_C"/>
    <property type="match status" value="1"/>
</dbReference>
<dbReference type="GO" id="GO:0005664">
    <property type="term" value="C:nuclear origin of replication recognition complex"/>
    <property type="evidence" value="ECO:0007669"/>
    <property type="project" value="TreeGrafter"/>
</dbReference>
<comment type="caution">
    <text evidence="13">The sequence shown here is derived from an EMBL/GenBank/DDBJ whole genome shotgun (WGS) entry which is preliminary data.</text>
</comment>
<dbReference type="InterPro" id="IPR036390">
    <property type="entry name" value="WH_DNA-bd_sf"/>
</dbReference>
<evidence type="ECO:0000256" key="1">
    <source>
        <dbReference type="ARBA" id="ARBA00004123"/>
    </source>
</evidence>
<keyword evidence="8 10" id="KW-0238">DNA-binding</keyword>
<dbReference type="Pfam" id="PF01426">
    <property type="entry name" value="BAH"/>
    <property type="match status" value="1"/>
</dbReference>
<evidence type="ECO:0000259" key="12">
    <source>
        <dbReference type="PROSITE" id="PS51038"/>
    </source>
</evidence>
<feature type="compositionally biased region" description="Acidic residues" evidence="11">
    <location>
        <begin position="385"/>
        <end position="398"/>
    </location>
</feature>
<dbReference type="Pfam" id="PF09079">
    <property type="entry name" value="WHD_Cdc6"/>
    <property type="match status" value="1"/>
</dbReference>
<feature type="compositionally biased region" description="Acidic residues" evidence="11">
    <location>
        <begin position="363"/>
        <end position="372"/>
    </location>
</feature>
<dbReference type="InterPro" id="IPR015163">
    <property type="entry name" value="Cdc6_C"/>
</dbReference>
<dbReference type="InterPro" id="IPR003959">
    <property type="entry name" value="ATPase_AAA_core"/>
</dbReference>
<evidence type="ECO:0000256" key="3">
    <source>
        <dbReference type="ARBA" id="ARBA00022705"/>
    </source>
</evidence>
<evidence type="ECO:0000313" key="14">
    <source>
        <dbReference type="Proteomes" id="UP001150538"/>
    </source>
</evidence>
<dbReference type="SMART" id="SM00382">
    <property type="entry name" value="AAA"/>
    <property type="match status" value="1"/>
</dbReference>
<evidence type="ECO:0000256" key="11">
    <source>
        <dbReference type="SAM" id="MobiDB-lite"/>
    </source>
</evidence>
<evidence type="ECO:0000256" key="7">
    <source>
        <dbReference type="ARBA" id="ARBA00022842"/>
    </source>
</evidence>
<feature type="compositionally biased region" description="Polar residues" evidence="11">
    <location>
        <begin position="255"/>
        <end position="266"/>
    </location>
</feature>
<dbReference type="Pfam" id="PF22606">
    <property type="entry name" value="Cdc6-ORC-like_ATPase_lid"/>
    <property type="match status" value="1"/>
</dbReference>
<proteinExistence type="inferred from homology"/>
<gene>
    <name evidence="13" type="primary">ORC1</name>
    <name evidence="13" type="ORF">H4219_001270</name>
</gene>
<organism evidence="13 14">
    <name type="scientific">Mycoemilia scoparia</name>
    <dbReference type="NCBI Taxonomy" id="417184"/>
    <lineage>
        <taxon>Eukaryota</taxon>
        <taxon>Fungi</taxon>
        <taxon>Fungi incertae sedis</taxon>
        <taxon>Zoopagomycota</taxon>
        <taxon>Kickxellomycotina</taxon>
        <taxon>Kickxellomycetes</taxon>
        <taxon>Kickxellales</taxon>
        <taxon>Kickxellaceae</taxon>
        <taxon>Mycoemilia</taxon>
    </lineage>
</organism>
<dbReference type="GO" id="GO:0016887">
    <property type="term" value="F:ATP hydrolysis activity"/>
    <property type="evidence" value="ECO:0007669"/>
    <property type="project" value="InterPro"/>
</dbReference>
<feature type="region of interest" description="Disordered" evidence="11">
    <location>
        <begin position="240"/>
        <end position="303"/>
    </location>
</feature>
<dbReference type="SUPFAM" id="SSF46785">
    <property type="entry name" value="Winged helix' DNA-binding domain"/>
    <property type="match status" value="1"/>
</dbReference>
<sequence length="970" mass="109188">MPGSVKRTPQIDNYSASVKWGKRILLEDESSQNDAPSTPSEGLTPRRYNTRKLVSATQYNINRDYYQSMYVNGQEFKMGQAVAVNSGDENKPYLGIIYKMYEDEIQRKRILMRWLYQLEEVLSPLRSAQKNKIKRQFQKPDFDDQFELFYTNSDDIIDPEDLICGIKVCSVDKFRHQFPNGGENDIPDDLYGQIYCCRWFYNESTSHFGELEWDVFYNEGNGPFLNMEVDDNMFKLKEPKFSTPVSTPSRRKATTAKSSIKRSQSVKASKAKTKTAADMDVDQDENDGLGIEMRPSKSHPVMKTTTATTISAARKIISINERSPQRSTPKRTTVARRPRAIVDLVEEDEDFVKEVLGSSSEESVNDDDEDGDYVYKPPPKKQEADDMEIEDPIEEEPESPPPQPHVPVAKPKAKNKAQTKVRTKRGTGKTAIAATAPRPRQRKSHLPVDILATPQTQRRKRLLDVQPLPECGTPLARRLFSKSGTFVSPSIQEGATAYEIARQRLHVSAVPDSLPCRENEFADILMHLQSALEEQQQQIDGEYADTQGETGGGSGMCLYISGVPGAGKTATVREVVRTLQESADQGELAPFQYVELNGMKMTEPAQAYSMLWQAICSQNGEKDSKGGGLGRVTNSHAAQLLDEYFSNSKAKKRTTSSNNNNNIGNQKRQSLVVLMDELDLLVTKNQSVIYNFFEWPYRKNSGLIVIAIANTMDLPERMLSHKVSSRLGLTRINFQPYTHQQLYTIVTSRLEGCEAFDPDAIELCARKISAVSGDARRVLDVCRRAVEMVETEWIQAKKEEIENNASNNKNNNNRSSVPRGEEDNPFAVSSPVSSLISSKPKATLKQVTMRTIDQAVKEMYNSSNIAFVTQASLHQKMFMVSLRAALRKVGLPEVTFGEIAIIHQQYSQMYGLEIPTFSDLFSICTQLSASRYILAESNQLDVHQKVRLNFPEDDVVVALKPDPLFRKIVA</sequence>
<dbReference type="InterPro" id="IPR003593">
    <property type="entry name" value="AAA+_ATPase"/>
</dbReference>
<dbReference type="InterPro" id="IPR001025">
    <property type="entry name" value="BAH_dom"/>
</dbReference>
<dbReference type="InterPro" id="IPR043151">
    <property type="entry name" value="BAH_sf"/>
</dbReference>
<dbReference type="PANTHER" id="PTHR10763:SF23">
    <property type="entry name" value="ORIGIN RECOGNITION COMPLEX SUBUNIT 1"/>
    <property type="match status" value="1"/>
</dbReference>
<feature type="compositionally biased region" description="Low complexity" evidence="11">
    <location>
        <begin position="803"/>
        <end position="816"/>
    </location>
</feature>
<dbReference type="OrthoDB" id="1926878at2759"/>
<dbReference type="GO" id="GO:0006270">
    <property type="term" value="P:DNA replication initiation"/>
    <property type="evidence" value="ECO:0007669"/>
    <property type="project" value="TreeGrafter"/>
</dbReference>
<dbReference type="GO" id="GO:0003688">
    <property type="term" value="F:DNA replication origin binding"/>
    <property type="evidence" value="ECO:0007669"/>
    <property type="project" value="UniProtKB-ARBA"/>
</dbReference>
<dbReference type="GO" id="GO:0005524">
    <property type="term" value="F:ATP binding"/>
    <property type="evidence" value="ECO:0007669"/>
    <property type="project" value="UniProtKB-KW"/>
</dbReference>
<protein>
    <recommendedName>
        <fullName evidence="10">Origin recognition complex subunit 1</fullName>
    </recommendedName>
</protein>
<keyword evidence="14" id="KW-1185">Reference proteome</keyword>
<dbReference type="PROSITE" id="PS51038">
    <property type="entry name" value="BAH"/>
    <property type="match status" value="1"/>
</dbReference>
<evidence type="ECO:0000256" key="2">
    <source>
        <dbReference type="ARBA" id="ARBA00008398"/>
    </source>
</evidence>
<dbReference type="GO" id="GO:0046872">
    <property type="term" value="F:metal ion binding"/>
    <property type="evidence" value="ECO:0007669"/>
    <property type="project" value="UniProtKB-KW"/>
</dbReference>
<feature type="region of interest" description="Disordered" evidence="11">
    <location>
        <begin position="27"/>
        <end position="48"/>
    </location>
</feature>
<dbReference type="FunFam" id="3.40.50.300:FF:000199">
    <property type="entry name" value="Origin recognition complex subunit 1"/>
    <property type="match status" value="1"/>
</dbReference>
<dbReference type="Proteomes" id="UP001150538">
    <property type="component" value="Unassembled WGS sequence"/>
</dbReference>
<dbReference type="InterPro" id="IPR027417">
    <property type="entry name" value="P-loop_NTPase"/>
</dbReference>
<dbReference type="EMBL" id="JANBPU010000012">
    <property type="protein sequence ID" value="KAJ1920570.1"/>
    <property type="molecule type" value="Genomic_DNA"/>
</dbReference>
<name>A0A9W8A768_9FUNG</name>
<feature type="domain" description="BAH" evidence="12">
    <location>
        <begin position="74"/>
        <end position="212"/>
    </location>
</feature>
<feature type="region of interest" description="Disordered" evidence="11">
    <location>
        <begin position="316"/>
        <end position="341"/>
    </location>
</feature>
<evidence type="ECO:0000256" key="4">
    <source>
        <dbReference type="ARBA" id="ARBA00022723"/>
    </source>
</evidence>
<comment type="subcellular location">
    <subcellularLocation>
        <location evidence="1 10">Nucleus</location>
    </subcellularLocation>
</comment>
<comment type="similarity">
    <text evidence="2 10">Belongs to the ORC1 family.</text>
</comment>
<keyword evidence="7" id="KW-0460">Magnesium</keyword>
<keyword evidence="9 10" id="KW-0539">Nucleus</keyword>
<dbReference type="GO" id="GO:0003682">
    <property type="term" value="F:chromatin binding"/>
    <property type="evidence" value="ECO:0007669"/>
    <property type="project" value="InterPro"/>
</dbReference>
<feature type="region of interest" description="Disordered" evidence="11">
    <location>
        <begin position="803"/>
        <end position="833"/>
    </location>
</feature>
<feature type="region of interest" description="Disordered" evidence="11">
    <location>
        <begin position="354"/>
        <end position="443"/>
    </location>
</feature>
<dbReference type="SUPFAM" id="SSF52540">
    <property type="entry name" value="P-loop containing nucleoside triphosphate hydrolases"/>
    <property type="match status" value="1"/>
</dbReference>
<dbReference type="Gene3D" id="2.30.30.490">
    <property type="match status" value="1"/>
</dbReference>
<evidence type="ECO:0000256" key="6">
    <source>
        <dbReference type="ARBA" id="ARBA00022840"/>
    </source>
</evidence>
<dbReference type="PANTHER" id="PTHR10763">
    <property type="entry name" value="CELL DIVISION CONTROL PROTEIN 6-RELATED"/>
    <property type="match status" value="1"/>
</dbReference>
<keyword evidence="6 10" id="KW-0067">ATP-binding</keyword>
<dbReference type="Gene3D" id="3.40.50.300">
    <property type="entry name" value="P-loop containing nucleotide triphosphate hydrolases"/>
    <property type="match status" value="1"/>
</dbReference>
<evidence type="ECO:0000313" key="13">
    <source>
        <dbReference type="EMBL" id="KAJ1920570.1"/>
    </source>
</evidence>
<dbReference type="Pfam" id="PF00004">
    <property type="entry name" value="AAA"/>
    <property type="match status" value="1"/>
</dbReference>
<feature type="compositionally biased region" description="Polar residues" evidence="11">
    <location>
        <begin position="320"/>
        <end position="331"/>
    </location>
</feature>
<dbReference type="AlphaFoldDB" id="A0A9W8A768"/>
<keyword evidence="5 10" id="KW-0547">Nucleotide-binding</keyword>
<comment type="subunit">
    <text evidence="10">ORC is composed of six subunits.</text>
</comment>
<evidence type="ECO:0000256" key="5">
    <source>
        <dbReference type="ARBA" id="ARBA00022741"/>
    </source>
</evidence>
<feature type="compositionally biased region" description="Basic residues" evidence="11">
    <location>
        <begin position="411"/>
        <end position="427"/>
    </location>
</feature>
<keyword evidence="3 10" id="KW-0235">DNA replication</keyword>
<accession>A0A9W8A768</accession>
<dbReference type="InterPro" id="IPR050311">
    <property type="entry name" value="ORC1/CDC6"/>
</dbReference>